<dbReference type="Proteomes" id="UP001056336">
    <property type="component" value="Chromosome"/>
</dbReference>
<protein>
    <recommendedName>
        <fullName evidence="3">DUF559 domain-containing protein</fullName>
    </recommendedName>
</protein>
<evidence type="ECO:0008006" key="3">
    <source>
        <dbReference type="Google" id="ProtNLM"/>
    </source>
</evidence>
<reference evidence="1" key="2">
    <citation type="submission" date="2022-05" db="EMBL/GenBank/DDBJ databases">
        <authorList>
            <person name="Kim J.-S."/>
            <person name="Lee K."/>
            <person name="Suh M."/>
            <person name="Eom M."/>
            <person name="Kim J.-S."/>
            <person name="Kim D.-S."/>
            <person name="Ko S.-H."/>
            <person name="Shin Y."/>
            <person name="Lee J.-S."/>
        </authorList>
    </citation>
    <scope>NUCLEOTIDE SEQUENCE</scope>
    <source>
        <strain evidence="1">N237</strain>
    </source>
</reference>
<accession>A0ABY4QY48</accession>
<organism evidence="1 2">
    <name type="scientific">Jatrophihabitans telluris</name>
    <dbReference type="NCBI Taxonomy" id="2038343"/>
    <lineage>
        <taxon>Bacteria</taxon>
        <taxon>Bacillati</taxon>
        <taxon>Actinomycetota</taxon>
        <taxon>Actinomycetes</taxon>
        <taxon>Jatrophihabitantales</taxon>
        <taxon>Jatrophihabitantaceae</taxon>
        <taxon>Jatrophihabitans</taxon>
    </lineage>
</organism>
<evidence type="ECO:0000313" key="2">
    <source>
        <dbReference type="Proteomes" id="UP001056336"/>
    </source>
</evidence>
<reference evidence="1" key="1">
    <citation type="journal article" date="2018" name="Int. J. Syst. Evol. Microbiol.">
        <title>Jatrophihabitans telluris sp. nov., isolated from sediment soil of lava forest wetlands and the emended description of the genus Jatrophihabitans.</title>
        <authorList>
            <person name="Lee K.C."/>
            <person name="Suh M.K."/>
            <person name="Eom M.K."/>
            <person name="Kim K.K."/>
            <person name="Kim J.S."/>
            <person name="Kim D.S."/>
            <person name="Ko S.H."/>
            <person name="Shin Y.K."/>
            <person name="Lee J.S."/>
        </authorList>
    </citation>
    <scope>NUCLEOTIDE SEQUENCE</scope>
    <source>
        <strain evidence="1">N237</strain>
    </source>
</reference>
<gene>
    <name evidence="1" type="ORF">M6D93_15880</name>
</gene>
<sequence>MINHDDPTAKILSAGVTTRSRLLAAGCPPAEVRSMPRPGGIRASRSLVGEPDCADAFVRIAAGCAVSGPRAVVIGWSAALLHGVPTTFVDGRWEEDELLPVAINPRTKCRQREGILRSYSQLLDSDVVQIGGLSVSTGTRTLFDVLRLSRGRVQALQLADACVRFGVSSPDELTSYASKRKRWPGIRRVRALAPLLTAFAESPMESAFRLHWLDAGLRQPLVNPSIFDSFGNFVARVDLLDPVSGLVGEYDGEWHERGDRPRADLRRIGKLERLGFTTVRVTRDLMRGGGVEAARLLVERRWRTEASARRPRSGTSVISQDGRRFLW</sequence>
<name>A0ABY4QY48_9ACTN</name>
<evidence type="ECO:0000313" key="1">
    <source>
        <dbReference type="EMBL" id="UQX87766.1"/>
    </source>
</evidence>
<dbReference type="EMBL" id="CP097332">
    <property type="protein sequence ID" value="UQX87766.1"/>
    <property type="molecule type" value="Genomic_DNA"/>
</dbReference>
<dbReference type="RefSeq" id="WP_249770613.1">
    <property type="nucleotide sequence ID" value="NZ_CP097332.1"/>
</dbReference>
<keyword evidence="2" id="KW-1185">Reference proteome</keyword>
<proteinExistence type="predicted"/>